<name>G3A282_9RALS</name>
<feature type="region of interest" description="Disordered" evidence="1">
    <location>
        <begin position="27"/>
        <end position="46"/>
    </location>
</feature>
<gene>
    <name evidence="2" type="ORF">RALSY_20113</name>
</gene>
<organism evidence="2">
    <name type="scientific">Ralstonia syzygii R24</name>
    <dbReference type="NCBI Taxonomy" id="907261"/>
    <lineage>
        <taxon>Bacteria</taxon>
        <taxon>Pseudomonadati</taxon>
        <taxon>Pseudomonadota</taxon>
        <taxon>Betaproteobacteria</taxon>
        <taxon>Burkholderiales</taxon>
        <taxon>Burkholderiaceae</taxon>
        <taxon>Ralstonia</taxon>
        <taxon>Ralstonia solanacearum species complex</taxon>
    </lineage>
</organism>
<reference evidence="2" key="1">
    <citation type="journal article" date="2011" name="PLoS ONE">
        <title>Ralstonia syzygii, the Blood Disease Bacterium and some Asian R. solanacearum strains form a single genomic species despite divergent lifestyles.</title>
        <authorList>
            <person name="Remenant B."/>
            <person name="de Cambiaire J.C."/>
            <person name="Cellier G."/>
            <person name="Jacobs J.M."/>
            <person name="Mangenot S."/>
            <person name="Barbe V."/>
            <person name="Lajus A."/>
            <person name="Vallenet D."/>
            <person name="Medigue C."/>
            <person name="Fegan M."/>
            <person name="Allen C."/>
            <person name="Prior P."/>
        </authorList>
    </citation>
    <scope>NUCLEOTIDE SEQUENCE</scope>
    <source>
        <strain evidence="2">R24</strain>
    </source>
</reference>
<evidence type="ECO:0000313" key="2">
    <source>
        <dbReference type="EMBL" id="CCA85514.1"/>
    </source>
</evidence>
<accession>G3A282</accession>
<reference evidence="2" key="2">
    <citation type="submission" date="2011-04" db="EMBL/GenBank/DDBJ databases">
        <authorList>
            <person name="Genoscope - CEA"/>
        </authorList>
    </citation>
    <scope>NUCLEOTIDE SEQUENCE</scope>
    <source>
        <strain evidence="2">R24</strain>
    </source>
</reference>
<evidence type="ECO:0000256" key="1">
    <source>
        <dbReference type="SAM" id="MobiDB-lite"/>
    </source>
</evidence>
<sequence>MPLAARTLTAEQVVLLVLLVLLVGADSPETDKPEVPPSSLEPQDANTPVRMAASSMFTPRLIPLCRIKPLQFSKW</sequence>
<protein>
    <submittedName>
        <fullName evidence="2">Uncharacterized protein</fullName>
    </submittedName>
</protein>
<proteinExistence type="predicted"/>
<dbReference type="AlphaFoldDB" id="G3A282"/>
<dbReference type="EMBL" id="FR854087">
    <property type="protein sequence ID" value="CCA85514.1"/>
    <property type="molecule type" value="Genomic_DNA"/>
</dbReference>